<dbReference type="GO" id="GO:0003723">
    <property type="term" value="F:RNA binding"/>
    <property type="evidence" value="ECO:0007669"/>
    <property type="project" value="InterPro"/>
</dbReference>
<evidence type="ECO:0000313" key="3">
    <source>
        <dbReference type="Proteomes" id="UP000267096"/>
    </source>
</evidence>
<evidence type="ECO:0000313" key="2">
    <source>
        <dbReference type="EMBL" id="VDK22021.1"/>
    </source>
</evidence>
<dbReference type="WBParaSite" id="ASIM_0000380601-mRNA-1">
    <property type="protein sequence ID" value="ASIM_0000380601-mRNA-1"/>
    <property type="gene ID" value="ASIM_0000380601"/>
</dbReference>
<dbReference type="PANTHER" id="PTHR22891">
    <property type="entry name" value="EUKARYOTIC TRANSLATION INITIATION FACTOR 2C"/>
    <property type="match status" value="1"/>
</dbReference>
<name>A0A0M3J8A3_ANISI</name>
<dbReference type="InterPro" id="IPR036085">
    <property type="entry name" value="PAZ_dom_sf"/>
</dbReference>
<dbReference type="PROSITE" id="PS50821">
    <property type="entry name" value="PAZ"/>
    <property type="match status" value="1"/>
</dbReference>
<dbReference type="AlphaFoldDB" id="A0A0M3J8A3"/>
<feature type="domain" description="PAZ" evidence="1">
    <location>
        <begin position="1"/>
        <end position="69"/>
    </location>
</feature>
<protein>
    <submittedName>
        <fullName evidence="4">PAZ domain-containing protein</fullName>
    </submittedName>
</protein>
<proteinExistence type="predicted"/>
<dbReference type="EMBL" id="UYRR01005791">
    <property type="protein sequence ID" value="VDK22021.1"/>
    <property type="molecule type" value="Genomic_DNA"/>
</dbReference>
<keyword evidence="3" id="KW-1185">Reference proteome</keyword>
<evidence type="ECO:0000259" key="1">
    <source>
        <dbReference type="PROSITE" id="PS50821"/>
    </source>
</evidence>
<reference evidence="2 3" key="2">
    <citation type="submission" date="2018-11" db="EMBL/GenBank/DDBJ databases">
        <authorList>
            <consortium name="Pathogen Informatics"/>
        </authorList>
    </citation>
    <scope>NUCLEOTIDE SEQUENCE [LARGE SCALE GENOMIC DNA]</scope>
</reference>
<dbReference type="CDD" id="cd02846">
    <property type="entry name" value="PAZ_argonaute_like"/>
    <property type="match status" value="1"/>
</dbReference>
<evidence type="ECO:0000313" key="4">
    <source>
        <dbReference type="WBParaSite" id="ASIM_0000380601-mRNA-1"/>
    </source>
</evidence>
<dbReference type="InterPro" id="IPR003100">
    <property type="entry name" value="PAZ_dom"/>
</dbReference>
<dbReference type="SUPFAM" id="SSF101690">
    <property type="entry name" value="PAZ domain"/>
    <property type="match status" value="1"/>
</dbReference>
<organism evidence="4">
    <name type="scientific">Anisakis simplex</name>
    <name type="common">Herring worm</name>
    <dbReference type="NCBI Taxonomy" id="6269"/>
    <lineage>
        <taxon>Eukaryota</taxon>
        <taxon>Metazoa</taxon>
        <taxon>Ecdysozoa</taxon>
        <taxon>Nematoda</taxon>
        <taxon>Chromadorea</taxon>
        <taxon>Rhabditida</taxon>
        <taxon>Spirurina</taxon>
        <taxon>Ascaridomorpha</taxon>
        <taxon>Ascaridoidea</taxon>
        <taxon>Anisakidae</taxon>
        <taxon>Anisakis</taxon>
        <taxon>Anisakis simplex complex</taxon>
    </lineage>
</organism>
<accession>A0A0M3J8A3</accession>
<gene>
    <name evidence="2" type="ORF">ASIM_LOCUS3637</name>
</gene>
<dbReference type="Pfam" id="PF02170">
    <property type="entry name" value="PAZ"/>
    <property type="match status" value="1"/>
</dbReference>
<dbReference type="Gene3D" id="2.170.260.10">
    <property type="entry name" value="paz domain"/>
    <property type="match status" value="1"/>
</dbReference>
<reference evidence="4" key="1">
    <citation type="submission" date="2017-02" db="UniProtKB">
        <authorList>
            <consortium name="WormBaseParasite"/>
        </authorList>
    </citation>
    <scope>IDENTIFICATION</scope>
</reference>
<dbReference type="OrthoDB" id="10252740at2759"/>
<dbReference type="Proteomes" id="UP000267096">
    <property type="component" value="Unassembled WGS sequence"/>
</dbReference>
<sequence length="151" mass="17461">MDVGPPASIARFVYTDRDDPSASAKEVTVEEYFARIKSMRLRFPNLPVLVVGPRQRNLMIPMELLMIWDKPQKVVKELNEFQKAKLIRGTCLKPSERKRRIAYMIGGQELNEDAFLENYCVSIGDEMIHCSGRVIEPPKLELFVRFFVDLL</sequence>